<feature type="transmembrane region" description="Helical" evidence="1">
    <location>
        <begin position="89"/>
        <end position="108"/>
    </location>
</feature>
<keyword evidence="1" id="KW-0472">Membrane</keyword>
<reference evidence="2" key="1">
    <citation type="submission" date="2018-05" db="EMBL/GenBank/DDBJ databases">
        <authorList>
            <person name="Lanie J.A."/>
            <person name="Ng W.-L."/>
            <person name="Kazmierczak K.M."/>
            <person name="Andrzejewski T.M."/>
            <person name="Davidsen T.M."/>
            <person name="Wayne K.J."/>
            <person name="Tettelin H."/>
            <person name="Glass J.I."/>
            <person name="Rusch D."/>
            <person name="Podicherti R."/>
            <person name="Tsui H.-C.T."/>
            <person name="Winkler M.E."/>
        </authorList>
    </citation>
    <scope>NUCLEOTIDE SEQUENCE</scope>
</reference>
<name>A0A381QC06_9ZZZZ</name>
<accession>A0A381QC06</accession>
<sequence>MLTTGFKLWFGFFLGAVLAAVFAGYTSGATETGPLSLGWKGGVGNHVSYTILVTGAGVLALLGLVAVAFRDADADAQADLLGLEEAPPAQAVVGNSLWPVFGALGLGAVGVGLVVHPAIFVIGLCLLGAVAVEWTMTNWSEKVSDDASVNADARENLMRPIEIPVLGAVGVGILVVAVSRILLTSSVIGAVVVATVIGLAIFGSAMWISKRPELPRNTVRGVVFVGCLAVLVFGIIAAVSGEREFHHKGGGEHHDDTHDHETDH</sequence>
<feature type="transmembrane region" description="Helical" evidence="1">
    <location>
        <begin position="114"/>
        <end position="132"/>
    </location>
</feature>
<organism evidence="2">
    <name type="scientific">marine metagenome</name>
    <dbReference type="NCBI Taxonomy" id="408172"/>
    <lineage>
        <taxon>unclassified sequences</taxon>
        <taxon>metagenomes</taxon>
        <taxon>ecological metagenomes</taxon>
    </lineage>
</organism>
<protein>
    <submittedName>
        <fullName evidence="2">Uncharacterized protein</fullName>
    </submittedName>
</protein>
<evidence type="ECO:0000313" key="2">
    <source>
        <dbReference type="EMBL" id="SUZ75183.1"/>
    </source>
</evidence>
<dbReference type="EMBL" id="UINC01001236">
    <property type="protein sequence ID" value="SUZ75183.1"/>
    <property type="molecule type" value="Genomic_DNA"/>
</dbReference>
<feature type="transmembrane region" description="Helical" evidence="1">
    <location>
        <begin position="47"/>
        <end position="69"/>
    </location>
</feature>
<keyword evidence="1" id="KW-0812">Transmembrane</keyword>
<evidence type="ECO:0000256" key="1">
    <source>
        <dbReference type="SAM" id="Phobius"/>
    </source>
</evidence>
<dbReference type="AlphaFoldDB" id="A0A381QC06"/>
<gene>
    <name evidence="2" type="ORF">METZ01_LOCUS28037</name>
</gene>
<proteinExistence type="predicted"/>
<feature type="transmembrane region" description="Helical" evidence="1">
    <location>
        <begin position="221"/>
        <end position="239"/>
    </location>
</feature>
<keyword evidence="1" id="KW-1133">Transmembrane helix</keyword>
<feature type="transmembrane region" description="Helical" evidence="1">
    <location>
        <begin position="188"/>
        <end position="209"/>
    </location>
</feature>
<feature type="transmembrane region" description="Helical" evidence="1">
    <location>
        <begin position="163"/>
        <end position="182"/>
    </location>
</feature>